<dbReference type="EMBL" id="CP013979">
    <property type="protein sequence ID" value="ANJ27753.1"/>
    <property type="molecule type" value="Genomic_DNA"/>
</dbReference>
<name>A0A191WHV3_9MICO</name>
<dbReference type="InterPro" id="IPR005149">
    <property type="entry name" value="Tscrpt_reg_PadR_N"/>
</dbReference>
<evidence type="ECO:0000313" key="3">
    <source>
        <dbReference type="Proteomes" id="UP000078437"/>
    </source>
</evidence>
<evidence type="ECO:0000313" key="2">
    <source>
        <dbReference type="EMBL" id="ANJ27753.1"/>
    </source>
</evidence>
<dbReference type="OrthoDB" id="8443918at2"/>
<dbReference type="InterPro" id="IPR036390">
    <property type="entry name" value="WH_DNA-bd_sf"/>
</dbReference>
<evidence type="ECO:0000259" key="1">
    <source>
        <dbReference type="Pfam" id="PF03551"/>
    </source>
</evidence>
<feature type="domain" description="Transcription regulator PadR N-terminal" evidence="1">
    <location>
        <begin position="15"/>
        <end position="91"/>
    </location>
</feature>
<dbReference type="Gene3D" id="1.10.10.10">
    <property type="entry name" value="Winged helix-like DNA-binding domain superfamily/Winged helix DNA-binding domain"/>
    <property type="match status" value="1"/>
</dbReference>
<dbReference type="Proteomes" id="UP000078437">
    <property type="component" value="Chromosome"/>
</dbReference>
<dbReference type="STRING" id="453304.ATC03_14595"/>
<keyword evidence="3" id="KW-1185">Reference proteome</keyword>
<reference evidence="2 3" key="1">
    <citation type="journal article" date="2016" name="Int. J. Syst. Evol. Microbiol.">
        <title>Agromyces aureus sp. nov., isolated from the rhizosphere of Salix caprea L. grown in a heavy-metal-contaminated soil.</title>
        <authorList>
            <person name="Corretto E."/>
            <person name="Antonielli L."/>
            <person name="Sessitsch A."/>
            <person name="Compant S."/>
            <person name="Gorfer M."/>
            <person name="Kuffner M."/>
            <person name="Brader G."/>
        </authorList>
    </citation>
    <scope>NUCLEOTIDE SEQUENCE [LARGE SCALE GENOMIC DNA]</scope>
    <source>
        <strain evidence="2 3">AR33</strain>
    </source>
</reference>
<accession>A0A191WHV3</accession>
<dbReference type="AlphaFoldDB" id="A0A191WHV3"/>
<dbReference type="Pfam" id="PF03551">
    <property type="entry name" value="PadR"/>
    <property type="match status" value="1"/>
</dbReference>
<sequence length="208" mass="23049">MPPAANRRSPTALVVLATLAERPLHTYALHRLLQERGKTEVVAIPTRASLYPVLDRLQRSGLIAVDRVEREPGRPERTVYRVTELGESTVAEWLRHYLSSESTERAGFTAALSFAMLLPPAEVADALDRRLAKLAAERASLRDGLAAGDELGLPELFQLDERYRIALLDADLAHLEQLVPRLRSGELAWDREWIAAVAARLGAEPPHA</sequence>
<dbReference type="SUPFAM" id="SSF46785">
    <property type="entry name" value="Winged helix' DNA-binding domain"/>
    <property type="match status" value="1"/>
</dbReference>
<dbReference type="InterPro" id="IPR036388">
    <property type="entry name" value="WH-like_DNA-bd_sf"/>
</dbReference>
<gene>
    <name evidence="2" type="ORF">ATC03_14595</name>
</gene>
<organism evidence="2 3">
    <name type="scientific">Agromyces aureus</name>
    <dbReference type="NCBI Taxonomy" id="453304"/>
    <lineage>
        <taxon>Bacteria</taxon>
        <taxon>Bacillati</taxon>
        <taxon>Actinomycetota</taxon>
        <taxon>Actinomycetes</taxon>
        <taxon>Micrococcales</taxon>
        <taxon>Microbacteriaceae</taxon>
        <taxon>Agromyces</taxon>
    </lineage>
</organism>
<protein>
    <recommendedName>
        <fullName evidence="1">Transcription regulator PadR N-terminal domain-containing protein</fullName>
    </recommendedName>
</protein>
<reference evidence="3" key="2">
    <citation type="submission" date="2016-01" db="EMBL/GenBank/DDBJ databases">
        <title>Complete genome sequence of Agromyces aureus AR33T and comparison with related organisms.</title>
        <authorList>
            <person name="Corretto E."/>
            <person name="Antonielli L."/>
            <person name="Sessitsch A."/>
            <person name="Brader G."/>
        </authorList>
    </citation>
    <scope>NUCLEOTIDE SEQUENCE [LARGE SCALE GENOMIC DNA]</scope>
    <source>
        <strain evidence="3">AR33</strain>
    </source>
</reference>
<proteinExistence type="predicted"/>
<dbReference type="KEGG" id="agy:ATC03_14595"/>
<dbReference type="PANTHER" id="PTHR43252:SF6">
    <property type="entry name" value="NEGATIVE TRANSCRIPTION REGULATOR PADR"/>
    <property type="match status" value="1"/>
</dbReference>
<dbReference type="RefSeq" id="WP_067878598.1">
    <property type="nucleotide sequence ID" value="NZ_CP013979.1"/>
</dbReference>
<dbReference type="PANTHER" id="PTHR43252">
    <property type="entry name" value="TRANSCRIPTIONAL REGULATOR YQJI"/>
    <property type="match status" value="1"/>
</dbReference>